<feature type="domain" description="Transposase (putative) YhgA-like" evidence="1">
    <location>
        <begin position="14"/>
        <end position="56"/>
    </location>
</feature>
<reference evidence="2" key="1">
    <citation type="journal article" date="2021" name="Microb. Physiol.">
        <title>Proteogenomic Insights into the Physiology of Marine, Sulfate-Reducing, Filamentous Desulfonema limicola and Desulfonema magnum.</title>
        <authorList>
            <person name="Schnaars V."/>
            <person name="Wohlbrand L."/>
            <person name="Scheve S."/>
            <person name="Hinrichs C."/>
            <person name="Reinhardt R."/>
            <person name="Rabus R."/>
        </authorList>
    </citation>
    <scope>NUCLEOTIDE SEQUENCE</scope>
    <source>
        <strain evidence="2">5ac10</strain>
    </source>
</reference>
<dbReference type="InterPro" id="IPR006842">
    <property type="entry name" value="Transposase_31"/>
</dbReference>
<keyword evidence="3" id="KW-1185">Reference proteome</keyword>
<dbReference type="Proteomes" id="UP000663720">
    <property type="component" value="Chromosome"/>
</dbReference>
<protein>
    <submittedName>
        <fullName evidence="2">Transposase, RpnA/YhgA-like</fullName>
    </submittedName>
</protein>
<dbReference type="RefSeq" id="WP_207689988.1">
    <property type="nucleotide sequence ID" value="NZ_CP061799.1"/>
</dbReference>
<dbReference type="EMBL" id="CP061799">
    <property type="protein sequence ID" value="QTA78087.1"/>
    <property type="molecule type" value="Genomic_DNA"/>
</dbReference>
<dbReference type="AlphaFoldDB" id="A0A975GEC5"/>
<dbReference type="KEGG" id="dli:dnl_02980"/>
<dbReference type="Pfam" id="PF04754">
    <property type="entry name" value="Transposase_31"/>
    <property type="match status" value="1"/>
</dbReference>
<accession>A0A975GEC5</accession>
<sequence length="62" mass="7350">MTIISDEFEKSVNNPHDAAFKSAFKKILVAKRFFQTYFPEDIVKHINFDHLELGNKRMLHEL</sequence>
<evidence type="ECO:0000313" key="3">
    <source>
        <dbReference type="Proteomes" id="UP000663720"/>
    </source>
</evidence>
<evidence type="ECO:0000259" key="1">
    <source>
        <dbReference type="Pfam" id="PF04754"/>
    </source>
</evidence>
<evidence type="ECO:0000313" key="2">
    <source>
        <dbReference type="EMBL" id="QTA78087.1"/>
    </source>
</evidence>
<organism evidence="2 3">
    <name type="scientific">Desulfonema limicola</name>
    <dbReference type="NCBI Taxonomy" id="45656"/>
    <lineage>
        <taxon>Bacteria</taxon>
        <taxon>Pseudomonadati</taxon>
        <taxon>Thermodesulfobacteriota</taxon>
        <taxon>Desulfobacteria</taxon>
        <taxon>Desulfobacterales</taxon>
        <taxon>Desulfococcaceae</taxon>
        <taxon>Desulfonema</taxon>
    </lineage>
</organism>
<gene>
    <name evidence="2" type="ORF">dnl_02980</name>
</gene>
<proteinExistence type="predicted"/>
<name>A0A975GEC5_9BACT</name>